<dbReference type="RefSeq" id="WP_064231198.1">
    <property type="nucleotide sequence ID" value="NZ_LVZK01000001.1"/>
</dbReference>
<sequence>MIASRRGLKPALAILMGFMLAMLVDAGAHALPDDSPGTEASVTTKTVQAGQQVSFTATGFPAGATVYVQLDDGATHWDSSLPGKSILHKKVPSSGKVSGSVVLPANVAPGAHWLRFNATAADPDGGSRQITCRGDSDFTVVAAQGQGGGGGQPGGNGGSNQGNGQNGNQGNGQGGNQGNGQGGNNGGGQQPGGGAQQQGQPGAQQGVAVDAQGRPLPPGAAPSATSTVKIGGQIMTIAPEAASPVPTERPKNTAKKTPVMPSSAPKAAAEEESGGPNMGVVGGMALVFIGLITATLITNRAKAIAAGSSRGEASGSSPYGPALAAAGPQALDGSDTDAAGASGAAGGGALAADGSAAAFDDPDADESASVLDGSAPDWPPLAPDASESVSDSGAAALGGRDSDGQDWRDVASSDADGAVADGDLASAPDPDATDSEDSAFDGDIEDSADDGS</sequence>
<proteinExistence type="predicted"/>
<feature type="region of interest" description="Disordered" evidence="1">
    <location>
        <begin position="309"/>
        <end position="452"/>
    </location>
</feature>
<feature type="compositionally biased region" description="Basic and acidic residues" evidence="1">
    <location>
        <begin position="400"/>
        <end position="411"/>
    </location>
</feature>
<evidence type="ECO:0000313" key="3">
    <source>
        <dbReference type="EMBL" id="OAP86373.1"/>
    </source>
</evidence>
<dbReference type="AlphaFoldDB" id="A0A179B557"/>
<feature type="signal peptide" evidence="2">
    <location>
        <begin position="1"/>
        <end position="30"/>
    </location>
</feature>
<evidence type="ECO:0000313" key="4">
    <source>
        <dbReference type="Proteomes" id="UP000078368"/>
    </source>
</evidence>
<feature type="compositionally biased region" description="Low complexity" evidence="1">
    <location>
        <begin position="309"/>
        <end position="342"/>
    </location>
</feature>
<evidence type="ECO:0000256" key="2">
    <source>
        <dbReference type="SAM" id="SignalP"/>
    </source>
</evidence>
<feature type="compositionally biased region" description="Low complexity" evidence="1">
    <location>
        <begin position="350"/>
        <end position="359"/>
    </location>
</feature>
<dbReference type="STRING" id="1823756.A4H34_04285"/>
<feature type="chain" id="PRO_5008098991" evidence="2">
    <location>
        <begin position="31"/>
        <end position="452"/>
    </location>
</feature>
<keyword evidence="4" id="KW-1185">Reference proteome</keyword>
<feature type="region of interest" description="Disordered" evidence="1">
    <location>
        <begin position="239"/>
        <end position="274"/>
    </location>
</feature>
<name>A0A179B557_9ACTO</name>
<dbReference type="Proteomes" id="UP000078368">
    <property type="component" value="Unassembled WGS sequence"/>
</dbReference>
<accession>A0A179B557</accession>
<feature type="compositionally biased region" description="Low complexity" evidence="1">
    <location>
        <begin position="197"/>
        <end position="206"/>
    </location>
</feature>
<comment type="caution">
    <text evidence="3">The sequence shown here is derived from an EMBL/GenBank/DDBJ whole genome shotgun (WGS) entry which is preliminary data.</text>
</comment>
<keyword evidence="2" id="KW-0732">Signal</keyword>
<protein>
    <submittedName>
        <fullName evidence="3">Uncharacterized protein</fullName>
    </submittedName>
</protein>
<feature type="compositionally biased region" description="Low complexity" evidence="1">
    <location>
        <begin position="412"/>
        <end position="427"/>
    </location>
</feature>
<dbReference type="EMBL" id="LVZK01000001">
    <property type="protein sequence ID" value="OAP86373.1"/>
    <property type="molecule type" value="Genomic_DNA"/>
</dbReference>
<gene>
    <name evidence="3" type="ORF">A4H34_04285</name>
</gene>
<reference evidence="3 4" key="1">
    <citation type="submission" date="2016-04" db="EMBL/GenBank/DDBJ databases">
        <title>Peptidophaga gingivicola gen. nov., sp. nov., isolated from human subgingival plaque.</title>
        <authorList>
            <person name="Beall C.J."/>
            <person name="Mokrzan E.M."/>
            <person name="Griffen A.L."/>
            <person name="Leys E.J."/>
        </authorList>
    </citation>
    <scope>NUCLEOTIDE SEQUENCE [LARGE SCALE GENOMIC DNA]</scope>
    <source>
        <strain evidence="3 4">BA112</strain>
    </source>
</reference>
<feature type="region of interest" description="Disordered" evidence="1">
    <location>
        <begin position="141"/>
        <end position="226"/>
    </location>
</feature>
<dbReference type="OrthoDB" id="3260927at2"/>
<feature type="compositionally biased region" description="Gly residues" evidence="1">
    <location>
        <begin position="145"/>
        <end position="196"/>
    </location>
</feature>
<feature type="compositionally biased region" description="Acidic residues" evidence="1">
    <location>
        <begin position="431"/>
        <end position="452"/>
    </location>
</feature>
<evidence type="ECO:0000256" key="1">
    <source>
        <dbReference type="SAM" id="MobiDB-lite"/>
    </source>
</evidence>
<organism evidence="3 4">
    <name type="scientific">Peptidiphaga gingivicola</name>
    <dbReference type="NCBI Taxonomy" id="2741497"/>
    <lineage>
        <taxon>Bacteria</taxon>
        <taxon>Bacillati</taxon>
        <taxon>Actinomycetota</taxon>
        <taxon>Actinomycetes</taxon>
        <taxon>Actinomycetales</taxon>
        <taxon>Actinomycetaceae</taxon>
        <taxon>Peptidiphaga</taxon>
    </lineage>
</organism>